<comment type="caution">
    <text evidence="6">The sequence shown here is derived from an EMBL/GenBank/DDBJ whole genome shotgun (WGS) entry which is preliminary data.</text>
</comment>
<feature type="transmembrane region" description="Helical" evidence="5">
    <location>
        <begin position="196"/>
        <end position="218"/>
    </location>
</feature>
<dbReference type="InterPro" id="IPR027359">
    <property type="entry name" value="Volt_channel_dom_sf"/>
</dbReference>
<evidence type="ECO:0000256" key="2">
    <source>
        <dbReference type="ARBA" id="ARBA00022692"/>
    </source>
</evidence>
<evidence type="ECO:0000313" key="6">
    <source>
        <dbReference type="EMBL" id="MBO1752177.1"/>
    </source>
</evidence>
<gene>
    <name evidence="6" type="ORF">J4G33_10225</name>
</gene>
<dbReference type="EMBL" id="JAGEMK010000004">
    <property type="protein sequence ID" value="MBO1752177.1"/>
    <property type="molecule type" value="Genomic_DNA"/>
</dbReference>
<dbReference type="Gene3D" id="1.20.120.350">
    <property type="entry name" value="Voltage-gated potassium channels. Chain C"/>
    <property type="match status" value="1"/>
</dbReference>
<organism evidence="6 7">
    <name type="scientific">Actinotalea soli</name>
    <dbReference type="NCBI Taxonomy" id="2819234"/>
    <lineage>
        <taxon>Bacteria</taxon>
        <taxon>Bacillati</taxon>
        <taxon>Actinomycetota</taxon>
        <taxon>Actinomycetes</taxon>
        <taxon>Micrococcales</taxon>
        <taxon>Cellulomonadaceae</taxon>
        <taxon>Actinotalea</taxon>
    </lineage>
</organism>
<name>A0A939LVR9_9CELL</name>
<keyword evidence="4 5" id="KW-0472">Membrane</keyword>
<keyword evidence="7" id="KW-1185">Reference proteome</keyword>
<evidence type="ECO:0000313" key="7">
    <source>
        <dbReference type="Proteomes" id="UP000664209"/>
    </source>
</evidence>
<evidence type="ECO:0008006" key="8">
    <source>
        <dbReference type="Google" id="ProtNLM"/>
    </source>
</evidence>
<feature type="transmembrane region" description="Helical" evidence="5">
    <location>
        <begin position="53"/>
        <end position="75"/>
    </location>
</feature>
<dbReference type="RefSeq" id="WP_208055858.1">
    <property type="nucleotide sequence ID" value="NZ_JAGEMK010000004.1"/>
</dbReference>
<accession>A0A939LVR9</accession>
<evidence type="ECO:0000256" key="4">
    <source>
        <dbReference type="ARBA" id="ARBA00023136"/>
    </source>
</evidence>
<evidence type="ECO:0000256" key="5">
    <source>
        <dbReference type="SAM" id="Phobius"/>
    </source>
</evidence>
<feature type="transmembrane region" description="Helical" evidence="5">
    <location>
        <begin position="140"/>
        <end position="161"/>
    </location>
</feature>
<protein>
    <recommendedName>
        <fullName evidence="8">Voltage-gated potassium channel</fullName>
    </recommendedName>
</protein>
<dbReference type="GO" id="GO:0016020">
    <property type="term" value="C:membrane"/>
    <property type="evidence" value="ECO:0007669"/>
    <property type="project" value="UniProtKB-SubCell"/>
</dbReference>
<keyword evidence="3 5" id="KW-1133">Transmembrane helix</keyword>
<dbReference type="Proteomes" id="UP000664209">
    <property type="component" value="Unassembled WGS sequence"/>
</dbReference>
<dbReference type="AlphaFoldDB" id="A0A939LVR9"/>
<keyword evidence="2 5" id="KW-0812">Transmembrane</keyword>
<evidence type="ECO:0000256" key="1">
    <source>
        <dbReference type="ARBA" id="ARBA00004141"/>
    </source>
</evidence>
<comment type="subcellular location">
    <subcellularLocation>
        <location evidence="1">Membrane</location>
        <topology evidence="1">Multi-pass membrane protein</topology>
    </subcellularLocation>
</comment>
<proteinExistence type="predicted"/>
<reference evidence="6" key="1">
    <citation type="submission" date="2021-03" db="EMBL/GenBank/DDBJ databases">
        <title>Actinotalea soli sp. nov., isolated from soil.</title>
        <authorList>
            <person name="Ping W."/>
            <person name="Zhang J."/>
        </authorList>
    </citation>
    <scope>NUCLEOTIDE SEQUENCE</scope>
    <source>
        <strain evidence="6">BY-33</strain>
    </source>
</reference>
<sequence>MEQLAPASLRRRGLAEAEALSQRLDVPMGALGLIFLFVVLGQNLAEGPPLADVLAVLGWVLWGAFVAEFALRAYVAKDQGRFWRRNWWQVLFLALPFLRVFRALQIARSLRIARVARVGGVLSSAVRGSRSAGRLLTGRVGWLATVTGVVVLASSQLLYVLEAFDSYAQALHGAALATITGQPLRSPDGAARVLEVVLSVYSVAVFATLAGALGAYFLERPRERDGAAAEEEASSAGSGLAEGRG</sequence>
<evidence type="ECO:0000256" key="3">
    <source>
        <dbReference type="ARBA" id="ARBA00022989"/>
    </source>
</evidence>
<dbReference type="SUPFAM" id="SSF81324">
    <property type="entry name" value="Voltage-gated potassium channels"/>
    <property type="match status" value="1"/>
</dbReference>
<feature type="transmembrane region" description="Helical" evidence="5">
    <location>
        <begin position="20"/>
        <end position="41"/>
    </location>
</feature>